<name>A0AAE0BSK6_9CHLO</name>
<dbReference type="EMBL" id="LGRX02033397">
    <property type="protein sequence ID" value="KAK3241413.1"/>
    <property type="molecule type" value="Genomic_DNA"/>
</dbReference>
<gene>
    <name evidence="1" type="ORF">CYMTET_48819</name>
</gene>
<dbReference type="AlphaFoldDB" id="A0AAE0BSK6"/>
<organism evidence="1 2">
    <name type="scientific">Cymbomonas tetramitiformis</name>
    <dbReference type="NCBI Taxonomy" id="36881"/>
    <lineage>
        <taxon>Eukaryota</taxon>
        <taxon>Viridiplantae</taxon>
        <taxon>Chlorophyta</taxon>
        <taxon>Pyramimonadophyceae</taxon>
        <taxon>Pyramimonadales</taxon>
        <taxon>Pyramimonadaceae</taxon>
        <taxon>Cymbomonas</taxon>
    </lineage>
</organism>
<accession>A0AAE0BSK6</accession>
<keyword evidence="2" id="KW-1185">Reference proteome</keyword>
<comment type="caution">
    <text evidence="1">The sequence shown here is derived from an EMBL/GenBank/DDBJ whole genome shotgun (WGS) entry which is preliminary data.</text>
</comment>
<protein>
    <submittedName>
        <fullName evidence="1">Uncharacterized protein</fullName>
    </submittedName>
</protein>
<sequence>MINVFGWAGLRLSSFDFDDLAKAVIPKVNELLYDTLAYVVKSDSAAEHFLLGTDSVSDRDGRRALLDLIKGCVPPGVRQTLQEEHSQLRYPARVDPRPLLAREQRLVLRDNRSEDWTPTEPSRKYKLFERLDPEFYAAVRVRYRPMDNRRALPLCHRCGREGEGKTYHAYKECPYGGKSAVGGTVAYCMPADGEGADEAIHTLALCQIFQVAADAGSEAFAAAVAEYGAPAVLAGGESDGIDVSAYGCAVSDSGNGVLFELESLTCVARWCRTVAVPRLAVHPQWGATRLTSVCRPRNSPASVVLRAAACPLQRRSRHTVVPPPDYWRPEGH</sequence>
<reference evidence="1 2" key="1">
    <citation type="journal article" date="2015" name="Genome Biol. Evol.">
        <title>Comparative Genomics of a Bacterivorous Green Alga Reveals Evolutionary Causalities and Consequences of Phago-Mixotrophic Mode of Nutrition.</title>
        <authorList>
            <person name="Burns J.A."/>
            <person name="Paasch A."/>
            <person name="Narechania A."/>
            <person name="Kim E."/>
        </authorList>
    </citation>
    <scope>NUCLEOTIDE SEQUENCE [LARGE SCALE GENOMIC DNA]</scope>
    <source>
        <strain evidence="1 2">PLY_AMNH</strain>
    </source>
</reference>
<evidence type="ECO:0000313" key="1">
    <source>
        <dbReference type="EMBL" id="KAK3241413.1"/>
    </source>
</evidence>
<evidence type="ECO:0000313" key="2">
    <source>
        <dbReference type="Proteomes" id="UP001190700"/>
    </source>
</evidence>
<proteinExistence type="predicted"/>
<dbReference type="Proteomes" id="UP001190700">
    <property type="component" value="Unassembled WGS sequence"/>
</dbReference>